<dbReference type="GO" id="GO:0007399">
    <property type="term" value="P:nervous system development"/>
    <property type="evidence" value="ECO:0007669"/>
    <property type="project" value="UniProtKB-KW"/>
</dbReference>
<dbReference type="SUPFAM" id="SSF49265">
    <property type="entry name" value="Fibronectin type III"/>
    <property type="match status" value="1"/>
</dbReference>
<keyword evidence="2" id="KW-0964">Secreted</keyword>
<keyword evidence="4" id="KW-0677">Repeat</keyword>
<dbReference type="OrthoDB" id="9872501at2759"/>
<keyword evidence="12" id="KW-1185">Reference proteome</keyword>
<dbReference type="InterPro" id="IPR045805">
    <property type="entry name" value="NDNF_C"/>
</dbReference>
<reference evidence="11 12" key="1">
    <citation type="journal article" date="2018" name="Nat. Ecol. Evol.">
        <title>Shark genomes provide insights into elasmobranch evolution and the origin of vertebrates.</title>
        <authorList>
            <person name="Hara Y"/>
            <person name="Yamaguchi K"/>
            <person name="Onimaru K"/>
            <person name="Kadota M"/>
            <person name="Koyanagi M"/>
            <person name="Keeley SD"/>
            <person name="Tatsumi K"/>
            <person name="Tanaka K"/>
            <person name="Motone F"/>
            <person name="Kageyama Y"/>
            <person name="Nozu R"/>
            <person name="Adachi N"/>
            <person name="Nishimura O"/>
            <person name="Nakagawa R"/>
            <person name="Tanegashima C"/>
            <person name="Kiyatake I"/>
            <person name="Matsumoto R"/>
            <person name="Murakumo K"/>
            <person name="Nishida K"/>
            <person name="Terakita A"/>
            <person name="Kuratani S"/>
            <person name="Sato K"/>
            <person name="Hyodo S Kuraku.S."/>
        </authorList>
    </citation>
    <scope>NUCLEOTIDE SEQUENCE [LARGE SCALE GENOMIC DNA]</scope>
</reference>
<feature type="domain" description="Fibronectin type-III" evidence="10">
    <location>
        <begin position="443"/>
        <end position="549"/>
    </location>
</feature>
<dbReference type="GO" id="GO:0008201">
    <property type="term" value="F:heparin binding"/>
    <property type="evidence" value="ECO:0007669"/>
    <property type="project" value="TreeGrafter"/>
</dbReference>
<dbReference type="InterPro" id="IPR013783">
    <property type="entry name" value="Ig-like_fold"/>
</dbReference>
<dbReference type="PANTHER" id="PTHR14619:SF1">
    <property type="entry name" value="PROTEIN NDNF"/>
    <property type="match status" value="1"/>
</dbReference>
<evidence type="ECO:0000256" key="5">
    <source>
        <dbReference type="ARBA" id="ARBA00022902"/>
    </source>
</evidence>
<sequence>MKRNMLALTYRDILCTLFLCLTCTAQKLPGRDPNLVQSLFSRLPSQDLPAIPDGTEIAGFLMRDIPRRYYFIVEEDISPVTVTVTPCEAPLQWTLALQVLPDQPCGEGSGESEHLHLQMDPQPPVSGESVELFSYRGNDVESYAAAESPAGIYSLELVSIERDTIFNIYATATPGSDQAYPKLPSDPRLGVTFVRHTSMSLVWKPSPTISHLQQPAQYCVVINREHNYKSLCAVEAKLRESTHSKRVWWPDMDRGMPESLRLNAMVNRPTFSAQSTTFSAGRQGEIQKTCTGTKHVFTVSQLRPSTQYYVDVFIVNLLTNISAAYIGTFVKTKDEVKHNVLELKGGRVMEIPIKPGASRTLQYRPASSHHAVTVSLHSCYQPVHVQIRQNRRLVANQHVEGVKHFQFVGKPKARYQLRLKADKTGRTLLKVHVTTHRDKQPFPSLPRDTRLKVFDRLRSCSSLTVAWLATREPNKYCVYRKRVTDRENPSELQNHCLDPTTRSKSEKVSCQYFSGSNPQKAVMTERVEGLEPGTTYQLDVYVIGQGRHSVKYQSKKVRTRMTC</sequence>
<evidence type="ECO:0000313" key="11">
    <source>
        <dbReference type="EMBL" id="GCC35352.1"/>
    </source>
</evidence>
<proteinExistence type="predicted"/>
<accession>A0A401SY76</accession>
<dbReference type="InterPro" id="IPR056225">
    <property type="entry name" value="NDNF_N"/>
</dbReference>
<dbReference type="InterPro" id="IPR003961">
    <property type="entry name" value="FN3_dom"/>
</dbReference>
<dbReference type="Pfam" id="PF24354">
    <property type="entry name" value="NDNF_N"/>
    <property type="match status" value="1"/>
</dbReference>
<dbReference type="SMART" id="SM00060">
    <property type="entry name" value="FN3"/>
    <property type="match status" value="3"/>
</dbReference>
<keyword evidence="6" id="KW-0325">Glycoprotein</keyword>
<feature type="domain" description="Fibronectin type-III" evidence="10">
    <location>
        <begin position="181"/>
        <end position="322"/>
    </location>
</feature>
<keyword evidence="5" id="KW-0524">Neurogenesis</keyword>
<dbReference type="InterPro" id="IPR019326">
    <property type="entry name" value="NDNF"/>
</dbReference>
<comment type="caution">
    <text evidence="11">The sequence shown here is derived from an EMBL/GenBank/DDBJ whole genome shotgun (WGS) entry which is preliminary data.</text>
</comment>
<feature type="domain" description="Fibronectin type-III" evidence="10">
    <location>
        <begin position="355"/>
        <end position="427"/>
    </location>
</feature>
<evidence type="ECO:0000259" key="10">
    <source>
        <dbReference type="SMART" id="SM00060"/>
    </source>
</evidence>
<evidence type="ECO:0000313" key="12">
    <source>
        <dbReference type="Proteomes" id="UP000287033"/>
    </source>
</evidence>
<dbReference type="OMA" id="VHIWLQG"/>
<comment type="subcellular location">
    <subcellularLocation>
        <location evidence="1">Secreted</location>
    </subcellularLocation>
</comment>
<evidence type="ECO:0000256" key="4">
    <source>
        <dbReference type="ARBA" id="ARBA00022737"/>
    </source>
</evidence>
<evidence type="ECO:0000256" key="8">
    <source>
        <dbReference type="ARBA" id="ARBA00046135"/>
    </source>
</evidence>
<gene>
    <name evidence="11" type="ORF">chiPu_0013835</name>
</gene>
<comment type="function">
    <text evidence="8">Secretory protein that plays a role in various cellular processes. Acts as a chemorepellent acting on gonadotropin-releasing hormone (GnRH) expressing neurons regulating their migration to the hypothalamus. Also promotes neuron migration, growth and survival as well as neurite outgrowth and is involved in the development of the olfactory system. May also act through the regulation of growth factors activity and downstream signaling. Also regulates extracellular matrix assembly and cell adhesiveness. Promotes endothelial cell survival, vessel formation and plays an important role in the process of revascularization through NOS3-dependent mechanisms.</text>
</comment>
<evidence type="ECO:0000256" key="7">
    <source>
        <dbReference type="ARBA" id="ARBA00024096"/>
    </source>
</evidence>
<dbReference type="InterPro" id="IPR055271">
    <property type="entry name" value="NDNF_Fn(III)_1"/>
</dbReference>
<protein>
    <recommendedName>
        <fullName evidence="7">Protein NDNF</fullName>
    </recommendedName>
</protein>
<dbReference type="GO" id="GO:0005576">
    <property type="term" value="C:extracellular region"/>
    <property type="evidence" value="ECO:0007669"/>
    <property type="project" value="UniProtKB-SubCell"/>
</dbReference>
<dbReference type="EMBL" id="BEZZ01000689">
    <property type="protein sequence ID" value="GCC35352.1"/>
    <property type="molecule type" value="Genomic_DNA"/>
</dbReference>
<dbReference type="PANTHER" id="PTHR14619">
    <property type="entry name" value="NEURON-DERIVED NEUROTROPHIC FACTOR"/>
    <property type="match status" value="1"/>
</dbReference>
<name>A0A401SY76_CHIPU</name>
<keyword evidence="3 9" id="KW-0732">Signal</keyword>
<dbReference type="GO" id="GO:0030198">
    <property type="term" value="P:extracellular matrix organization"/>
    <property type="evidence" value="ECO:0007669"/>
    <property type="project" value="TreeGrafter"/>
</dbReference>
<feature type="chain" id="PRO_5019423342" description="Protein NDNF" evidence="9">
    <location>
        <begin position="26"/>
        <end position="563"/>
    </location>
</feature>
<evidence type="ECO:0000256" key="9">
    <source>
        <dbReference type="SAM" id="SignalP"/>
    </source>
</evidence>
<evidence type="ECO:0000256" key="2">
    <source>
        <dbReference type="ARBA" id="ARBA00022525"/>
    </source>
</evidence>
<dbReference type="AlphaFoldDB" id="A0A401SY76"/>
<dbReference type="Pfam" id="PF10179">
    <property type="entry name" value="NDNF"/>
    <property type="match status" value="1"/>
</dbReference>
<dbReference type="InterPro" id="IPR036116">
    <property type="entry name" value="FN3_sf"/>
</dbReference>
<dbReference type="Gene3D" id="2.60.40.10">
    <property type="entry name" value="Immunoglobulins"/>
    <property type="match status" value="1"/>
</dbReference>
<dbReference type="Proteomes" id="UP000287033">
    <property type="component" value="Unassembled WGS sequence"/>
</dbReference>
<feature type="signal peptide" evidence="9">
    <location>
        <begin position="1"/>
        <end position="25"/>
    </location>
</feature>
<evidence type="ECO:0000256" key="1">
    <source>
        <dbReference type="ARBA" id="ARBA00004613"/>
    </source>
</evidence>
<organism evidence="11 12">
    <name type="scientific">Chiloscyllium punctatum</name>
    <name type="common">Brownbanded bambooshark</name>
    <name type="synonym">Hemiscyllium punctatum</name>
    <dbReference type="NCBI Taxonomy" id="137246"/>
    <lineage>
        <taxon>Eukaryota</taxon>
        <taxon>Metazoa</taxon>
        <taxon>Chordata</taxon>
        <taxon>Craniata</taxon>
        <taxon>Vertebrata</taxon>
        <taxon>Chondrichthyes</taxon>
        <taxon>Elasmobranchii</taxon>
        <taxon>Galeomorphii</taxon>
        <taxon>Galeoidea</taxon>
        <taxon>Orectolobiformes</taxon>
        <taxon>Hemiscylliidae</taxon>
        <taxon>Chiloscyllium</taxon>
    </lineage>
</organism>
<evidence type="ECO:0000256" key="3">
    <source>
        <dbReference type="ARBA" id="ARBA00022729"/>
    </source>
</evidence>
<evidence type="ECO:0000256" key="6">
    <source>
        <dbReference type="ARBA" id="ARBA00023180"/>
    </source>
</evidence>
<dbReference type="Pfam" id="PF19433">
    <property type="entry name" value="NDNF_C"/>
    <property type="match status" value="1"/>
</dbReference>